<comment type="caution">
    <text evidence="1">The sequence shown here is derived from an EMBL/GenBank/DDBJ whole genome shotgun (WGS) entry which is preliminary data.</text>
</comment>
<dbReference type="Proteomes" id="UP000322873">
    <property type="component" value="Unassembled WGS sequence"/>
</dbReference>
<dbReference type="EMBL" id="VICG01000004">
    <property type="protein sequence ID" value="KAA8573288.1"/>
    <property type="molecule type" value="Genomic_DNA"/>
</dbReference>
<sequence>MCIRHIYPFPSPHCQSRFIPLQPCHPPQHVVIKQIIFCPGYEEANYLTCPRWPEEVVWENWQGDSEALVNRVYLKKAS</sequence>
<protein>
    <submittedName>
        <fullName evidence="1">Uncharacterized protein</fullName>
    </submittedName>
</protein>
<name>A0A5M9JUU9_MONFR</name>
<keyword evidence="2" id="KW-1185">Reference proteome</keyword>
<reference evidence="1 2" key="1">
    <citation type="submission" date="2019-06" db="EMBL/GenBank/DDBJ databases">
        <title>Genome Sequence of the Brown Rot Fungal Pathogen Monilinia fructicola.</title>
        <authorList>
            <person name="De Miccolis Angelini R.M."/>
            <person name="Landi L."/>
            <person name="Abate D."/>
            <person name="Pollastro S."/>
            <person name="Romanazzi G."/>
            <person name="Faretra F."/>
        </authorList>
    </citation>
    <scope>NUCLEOTIDE SEQUENCE [LARGE SCALE GENOMIC DNA]</scope>
    <source>
        <strain evidence="1 2">Mfrc123</strain>
    </source>
</reference>
<evidence type="ECO:0000313" key="1">
    <source>
        <dbReference type="EMBL" id="KAA8573288.1"/>
    </source>
</evidence>
<gene>
    <name evidence="1" type="ORF">EYC84_003777</name>
</gene>
<proteinExistence type="predicted"/>
<dbReference type="AlphaFoldDB" id="A0A5M9JUU9"/>
<accession>A0A5M9JUU9</accession>
<organism evidence="1 2">
    <name type="scientific">Monilinia fructicola</name>
    <name type="common">Brown rot fungus</name>
    <name type="synonym">Ciboria fructicola</name>
    <dbReference type="NCBI Taxonomy" id="38448"/>
    <lineage>
        <taxon>Eukaryota</taxon>
        <taxon>Fungi</taxon>
        <taxon>Dikarya</taxon>
        <taxon>Ascomycota</taxon>
        <taxon>Pezizomycotina</taxon>
        <taxon>Leotiomycetes</taxon>
        <taxon>Helotiales</taxon>
        <taxon>Sclerotiniaceae</taxon>
        <taxon>Monilinia</taxon>
    </lineage>
</organism>
<evidence type="ECO:0000313" key="2">
    <source>
        <dbReference type="Proteomes" id="UP000322873"/>
    </source>
</evidence>